<feature type="compositionally biased region" description="Polar residues" evidence="1">
    <location>
        <begin position="177"/>
        <end position="191"/>
    </location>
</feature>
<dbReference type="OrthoDB" id="4160225at2759"/>
<feature type="compositionally biased region" description="Polar residues" evidence="1">
    <location>
        <begin position="81"/>
        <end position="95"/>
    </location>
</feature>
<feature type="region of interest" description="Disordered" evidence="1">
    <location>
        <begin position="138"/>
        <end position="410"/>
    </location>
</feature>
<name>A0A0N1GZG7_9EURO</name>
<gene>
    <name evidence="2" type="ORF">AB675_2967</name>
</gene>
<accession>A0A0N1GZG7</accession>
<dbReference type="RefSeq" id="XP_017996418.1">
    <property type="nucleotide sequence ID" value="XM_018142979.1"/>
</dbReference>
<dbReference type="AlphaFoldDB" id="A0A0N1GZG7"/>
<feature type="compositionally biased region" description="Polar residues" evidence="1">
    <location>
        <begin position="220"/>
        <end position="239"/>
    </location>
</feature>
<proteinExistence type="predicted"/>
<feature type="compositionally biased region" description="Basic and acidic residues" evidence="1">
    <location>
        <begin position="341"/>
        <end position="355"/>
    </location>
</feature>
<comment type="caution">
    <text evidence="2">The sequence shown here is derived from an EMBL/GenBank/DDBJ whole genome shotgun (WGS) entry which is preliminary data.</text>
</comment>
<keyword evidence="3" id="KW-1185">Reference proteome</keyword>
<protein>
    <submittedName>
        <fullName evidence="2">Uncharacterized protein</fullName>
    </submittedName>
</protein>
<dbReference type="VEuPathDB" id="FungiDB:AB675_2967"/>
<dbReference type="EMBL" id="LFJN01000031">
    <property type="protein sequence ID" value="KPI36455.1"/>
    <property type="molecule type" value="Genomic_DNA"/>
</dbReference>
<evidence type="ECO:0000313" key="3">
    <source>
        <dbReference type="Proteomes" id="UP000038010"/>
    </source>
</evidence>
<feature type="region of interest" description="Disordered" evidence="1">
    <location>
        <begin position="1"/>
        <end position="44"/>
    </location>
</feature>
<evidence type="ECO:0000313" key="2">
    <source>
        <dbReference type="EMBL" id="KPI36455.1"/>
    </source>
</evidence>
<feature type="compositionally biased region" description="Basic residues" evidence="1">
    <location>
        <begin position="193"/>
        <end position="203"/>
    </location>
</feature>
<evidence type="ECO:0000256" key="1">
    <source>
        <dbReference type="SAM" id="MobiDB-lite"/>
    </source>
</evidence>
<feature type="region of interest" description="Disordered" evidence="1">
    <location>
        <begin position="81"/>
        <end position="113"/>
    </location>
</feature>
<organism evidence="2 3">
    <name type="scientific">Cyphellophora attinorum</name>
    <dbReference type="NCBI Taxonomy" id="1664694"/>
    <lineage>
        <taxon>Eukaryota</taxon>
        <taxon>Fungi</taxon>
        <taxon>Dikarya</taxon>
        <taxon>Ascomycota</taxon>
        <taxon>Pezizomycotina</taxon>
        <taxon>Eurotiomycetes</taxon>
        <taxon>Chaetothyriomycetidae</taxon>
        <taxon>Chaetothyriales</taxon>
        <taxon>Cyphellophoraceae</taxon>
        <taxon>Cyphellophora</taxon>
    </lineage>
</organism>
<reference evidence="2 3" key="1">
    <citation type="submission" date="2015-06" db="EMBL/GenBank/DDBJ databases">
        <title>Draft genome of the ant-associated black yeast Phialophora attae CBS 131958.</title>
        <authorList>
            <person name="Moreno L.F."/>
            <person name="Stielow B.J."/>
            <person name="de Hoog S."/>
            <person name="Vicente V.A."/>
            <person name="Weiss V.A."/>
            <person name="de Vries M."/>
            <person name="Cruz L.M."/>
            <person name="Souza E.M."/>
        </authorList>
    </citation>
    <scope>NUCLEOTIDE SEQUENCE [LARGE SCALE GENOMIC DNA]</scope>
    <source>
        <strain evidence="2 3">CBS 131958</strain>
    </source>
</reference>
<dbReference type="GeneID" id="28734859"/>
<sequence>MPKLQKRSSSTPRTPSASLDGGPRYESFPQNTRQPIPVTPGEVAVSSGALMSNNPWVQQTPYSNFSPVSPITPMQPTIMTQMAQPEPQRPTSSRASADVRRLDGTPYPSGEKPVKVAKDMHAGAVPPAYHGAPAVVAPEKADGCSKPNCNKCGKRKTVVAEQTSPPSTRNPPHFSRPMSQSSTVAGPSTQPIKKCHKCGKSKRPVIAPALPQPTFGAQHRFSSQSTIVPSSARPQQPQLSILAGDNLPRPSVPVLDIIPPSASTYRPRDSTISTMNDAAPLIKGIQQPKPEYKPFRAGSLIRSLSKRSSKSRSGPPTPGSDKGEQSSSGGSGFMGLIRKQSTRDYTKLGAEEPHSRPASPFSFMEAPNDDAFEMRPMTGKEKEFNVDGNGSDGTRSPSIKSPVGGETLTVTRPEVYRSTSSAREGDLMLAIPEQGGDNRPQLTRFKSLRSGVSRAASTVSRSGSLKRLGSISKAWERNDMAIDAYQGEGGTISAY</sequence>
<feature type="compositionally biased region" description="Low complexity" evidence="1">
    <location>
        <begin position="7"/>
        <end position="16"/>
    </location>
</feature>
<dbReference type="Proteomes" id="UP000038010">
    <property type="component" value="Unassembled WGS sequence"/>
</dbReference>